<organism evidence="2 3">
    <name type="scientific">Sphingobium fuliginis ATCC 27551</name>
    <dbReference type="NCBI Taxonomy" id="1208342"/>
    <lineage>
        <taxon>Bacteria</taxon>
        <taxon>Pseudomonadati</taxon>
        <taxon>Pseudomonadota</taxon>
        <taxon>Alphaproteobacteria</taxon>
        <taxon>Sphingomonadales</taxon>
        <taxon>Sphingomonadaceae</taxon>
        <taxon>Sphingobium</taxon>
    </lineage>
</organism>
<keyword evidence="1" id="KW-0620">Polyamine biosynthesis</keyword>
<evidence type="ECO:0000313" key="3">
    <source>
        <dbReference type="Proteomes" id="UP000311469"/>
    </source>
</evidence>
<dbReference type="SUPFAM" id="SSF53335">
    <property type="entry name" value="S-adenosyl-L-methionine-dependent methyltransferases"/>
    <property type="match status" value="1"/>
</dbReference>
<evidence type="ECO:0000313" key="2">
    <source>
        <dbReference type="EMBL" id="QDC39155.1"/>
    </source>
</evidence>
<dbReference type="EMBL" id="CP041016">
    <property type="protein sequence ID" value="QDC39155.1"/>
    <property type="molecule type" value="Genomic_DNA"/>
</dbReference>
<dbReference type="KEGG" id="sufl:FIL70_10995"/>
<evidence type="ECO:0000256" key="1">
    <source>
        <dbReference type="ARBA" id="ARBA00023115"/>
    </source>
</evidence>
<dbReference type="AlphaFoldDB" id="A0A5B8CK47"/>
<reference evidence="2 3" key="1">
    <citation type="submission" date="2019-06" db="EMBL/GenBank/DDBJ databases">
        <title>Genome organization and adaptive potential of archetypical organophosphate degarding Sphingobium fuliginis ATCC 27551.</title>
        <authorList>
            <person name="Sarwar A."/>
            <person name="Parthasarathy S."/>
            <person name="Singh C."/>
            <person name="Siddavattam D."/>
        </authorList>
    </citation>
    <scope>NUCLEOTIDE SEQUENCE [LARGE SCALE GENOMIC DNA]</scope>
    <source>
        <strain evidence="2 3">ATCC 27551</strain>
    </source>
</reference>
<proteinExistence type="predicted"/>
<gene>
    <name evidence="2" type="ORF">FIL70_10995</name>
</gene>
<sequence>MIGQGQSSTARRGRPPIEMVDVADIPGGGQLHLLKCGKEYSIQFGRDELMGSQDHVSEMALATLTSERLDRKDGHVLVGGLGMGFTLDAVLGSWTCDALVTVAELVPQILVWAKGPLAHLFRDNLADPRVSVRVVDVYDIIMEGPDRFDAILLDVDNGPDGFITSRNDRLYSHAGLSAAYDALRPGGLLSVWSSYSDDCFAGRLEESGFDVDEIVLPAYIGSTERWHNIWFAAKPGPAIRKAAASR</sequence>
<name>A0A5B8CK47_SPHSA</name>
<dbReference type="GO" id="GO:0006596">
    <property type="term" value="P:polyamine biosynthetic process"/>
    <property type="evidence" value="ECO:0007669"/>
    <property type="project" value="UniProtKB-KW"/>
</dbReference>
<dbReference type="CDD" id="cd02440">
    <property type="entry name" value="AdoMet_MTases"/>
    <property type="match status" value="1"/>
</dbReference>
<dbReference type="Gene3D" id="3.40.50.150">
    <property type="entry name" value="Vaccinia Virus protein VP39"/>
    <property type="match status" value="1"/>
</dbReference>
<accession>A0A5B8CK47</accession>
<dbReference type="PANTHER" id="PTHR43317:SF3">
    <property type="entry name" value="BLR2883 PROTEIN"/>
    <property type="match status" value="1"/>
</dbReference>
<dbReference type="InterPro" id="IPR029063">
    <property type="entry name" value="SAM-dependent_MTases_sf"/>
</dbReference>
<dbReference type="Proteomes" id="UP000311469">
    <property type="component" value="Chromosome cSF1"/>
</dbReference>
<dbReference type="PANTHER" id="PTHR43317">
    <property type="entry name" value="THERMOSPERMINE SYNTHASE ACAULIS5"/>
    <property type="match status" value="1"/>
</dbReference>
<protein>
    <submittedName>
        <fullName evidence="2">Spermidine synthase</fullName>
    </submittedName>
</protein>